<name>A0A1I1A463_9CLOT</name>
<dbReference type="Proteomes" id="UP000198619">
    <property type="component" value="Unassembled WGS sequence"/>
</dbReference>
<dbReference type="Gene3D" id="3.40.50.10420">
    <property type="entry name" value="NagB/RpiA/CoA transferase-like"/>
    <property type="match status" value="1"/>
</dbReference>
<dbReference type="InterPro" id="IPR009501">
    <property type="entry name" value="UCP020269"/>
</dbReference>
<dbReference type="InterPro" id="IPR003741">
    <property type="entry name" value="LUD_dom"/>
</dbReference>
<evidence type="ECO:0000313" key="3">
    <source>
        <dbReference type="Proteomes" id="UP000198619"/>
    </source>
</evidence>
<dbReference type="OrthoDB" id="9809147at2"/>
<reference evidence="2 3" key="1">
    <citation type="submission" date="2016-10" db="EMBL/GenBank/DDBJ databases">
        <authorList>
            <person name="de Groot N.N."/>
        </authorList>
    </citation>
    <scope>NUCLEOTIDE SEQUENCE [LARGE SCALE GENOMIC DNA]</scope>
    <source>
        <strain evidence="2 3">DSM 12271</strain>
    </source>
</reference>
<evidence type="ECO:0000313" key="2">
    <source>
        <dbReference type="EMBL" id="SFB32302.1"/>
    </source>
</evidence>
<protein>
    <submittedName>
        <fullName evidence="2">Uncharacterized ACR, YkgG family COG1556</fullName>
    </submittedName>
</protein>
<dbReference type="InterPro" id="IPR037171">
    <property type="entry name" value="NagB/RpiA_transferase-like"/>
</dbReference>
<evidence type="ECO:0000259" key="1">
    <source>
        <dbReference type="Pfam" id="PF02589"/>
    </source>
</evidence>
<dbReference type="STRING" id="84698.SAMN04488528_102922"/>
<dbReference type="AlphaFoldDB" id="A0A1I1A463"/>
<dbReference type="RefSeq" id="WP_090042459.1">
    <property type="nucleotide sequence ID" value="NZ_FOKI01000029.1"/>
</dbReference>
<sequence>MDKNLEFVVDEKIKRTISALERNNMEGYCVNNKEELIEKIKEICKDGEMVSVGGSMSLFECGVIDLLKSGKYNFLDRYKEGLTKDEMKEIYRKSFFCDTYFTSSNAVTEDGMLYNVDGNGNRVAAMLYGPDKVVVIIGINKIVKDLDSAIERTKTVSAPANCRRLNRNTPCHKMGECMNCNSNERICNEYTLIKRQGTKGRIKVIILKEELGY</sequence>
<proteinExistence type="predicted"/>
<dbReference type="EMBL" id="FOKI01000029">
    <property type="protein sequence ID" value="SFB32302.1"/>
    <property type="molecule type" value="Genomic_DNA"/>
</dbReference>
<dbReference type="InterPro" id="IPR024185">
    <property type="entry name" value="FTHF_cligase-like_sf"/>
</dbReference>
<accession>A0A1I1A463</accession>
<dbReference type="SUPFAM" id="SSF100950">
    <property type="entry name" value="NagB/RpiA/CoA transferase-like"/>
    <property type="match status" value="1"/>
</dbReference>
<gene>
    <name evidence="2" type="ORF">SAMN04488528_102922</name>
</gene>
<dbReference type="PANTHER" id="PTHR36179:SF2">
    <property type="entry name" value="LUD DOMAIN-CONTAINING PROTEIN"/>
    <property type="match status" value="1"/>
</dbReference>
<organism evidence="2 3">
    <name type="scientific">Clostridium frigidicarnis</name>
    <dbReference type="NCBI Taxonomy" id="84698"/>
    <lineage>
        <taxon>Bacteria</taxon>
        <taxon>Bacillati</taxon>
        <taxon>Bacillota</taxon>
        <taxon>Clostridia</taxon>
        <taxon>Eubacteriales</taxon>
        <taxon>Clostridiaceae</taxon>
        <taxon>Clostridium</taxon>
    </lineage>
</organism>
<keyword evidence="3" id="KW-1185">Reference proteome</keyword>
<dbReference type="Pfam" id="PF02589">
    <property type="entry name" value="LUD_dom"/>
    <property type="match status" value="1"/>
</dbReference>
<dbReference type="PANTHER" id="PTHR36179">
    <property type="entry name" value="LUD_DOM DOMAIN-CONTAINING PROTEIN"/>
    <property type="match status" value="1"/>
</dbReference>
<feature type="domain" description="LUD" evidence="1">
    <location>
        <begin position="13"/>
        <end position="207"/>
    </location>
</feature>
<dbReference type="PIRSF" id="PIRSF020269">
    <property type="entry name" value="DUF1121"/>
    <property type="match status" value="1"/>
</dbReference>